<dbReference type="PANTHER" id="PTHR34535">
    <property type="entry name" value="HYDROGENASE MATURATION FACTOR HYPA"/>
    <property type="match status" value="1"/>
</dbReference>
<dbReference type="Proteomes" id="UP000191116">
    <property type="component" value="Unassembled WGS sequence"/>
</dbReference>
<feature type="binding site" evidence="4">
    <location>
        <position position="73"/>
    </location>
    <ligand>
        <name>Zn(2+)</name>
        <dbReference type="ChEBI" id="CHEBI:29105"/>
    </ligand>
</feature>
<dbReference type="EMBL" id="JAYXUG010000003">
    <property type="protein sequence ID" value="MEC6831474.1"/>
    <property type="molecule type" value="Genomic_DNA"/>
</dbReference>
<evidence type="ECO:0000256" key="4">
    <source>
        <dbReference type="HAMAP-Rule" id="MF_00213"/>
    </source>
</evidence>
<evidence type="ECO:0000256" key="2">
    <source>
        <dbReference type="ARBA" id="ARBA00022723"/>
    </source>
</evidence>
<dbReference type="EMBL" id="FUWP01000008">
    <property type="protein sequence ID" value="SKA33335.1"/>
    <property type="molecule type" value="Genomic_DNA"/>
</dbReference>
<proteinExistence type="inferred from homology"/>
<evidence type="ECO:0000256" key="3">
    <source>
        <dbReference type="ARBA" id="ARBA00022833"/>
    </source>
</evidence>
<dbReference type="Gene3D" id="3.30.2320.80">
    <property type="match status" value="1"/>
</dbReference>
<feature type="binding site" evidence="4">
    <location>
        <position position="2"/>
    </location>
    <ligand>
        <name>Ni(2+)</name>
        <dbReference type="ChEBI" id="CHEBI:49786"/>
    </ligand>
</feature>
<evidence type="ECO:0000313" key="8">
    <source>
        <dbReference type="Proteomes" id="UP001306119"/>
    </source>
</evidence>
<comment type="similarity">
    <text evidence="4">Belongs to the HypA/HybF family.</text>
</comment>
<dbReference type="Proteomes" id="UP001306119">
    <property type="component" value="Unassembled WGS sequence"/>
</dbReference>
<gene>
    <name evidence="4 6" type="primary">hypA</name>
    <name evidence="6" type="ORF">CZ814_01844</name>
    <name evidence="5" type="ORF">VXS06_06780</name>
</gene>
<dbReference type="GO" id="GO:0051604">
    <property type="term" value="P:protein maturation"/>
    <property type="evidence" value="ECO:0007669"/>
    <property type="project" value="InterPro"/>
</dbReference>
<feature type="binding site" evidence="4">
    <location>
        <position position="92"/>
    </location>
    <ligand>
        <name>Zn(2+)</name>
        <dbReference type="ChEBI" id="CHEBI:29105"/>
    </ligand>
</feature>
<keyword evidence="2 4" id="KW-0479">Metal-binding</keyword>
<dbReference type="GO" id="GO:0008270">
    <property type="term" value="F:zinc ion binding"/>
    <property type="evidence" value="ECO:0007669"/>
    <property type="project" value="UniProtKB-UniRule"/>
</dbReference>
<dbReference type="AlphaFoldDB" id="A0A1T4SYQ2"/>
<reference evidence="5 8" key="2">
    <citation type="submission" date="2024-01" db="EMBL/GenBank/DDBJ databases">
        <title>Active colonisers of the gastrointestinal tract of Atlantic salmon farmed in a warm water region.</title>
        <authorList>
            <person name="Bowman J.P."/>
        </authorList>
    </citation>
    <scope>NUCLEOTIDE SEQUENCE [LARGE SCALE GENOMIC DNA]</scope>
    <source>
        <strain evidence="5 8">S3MW1</strain>
    </source>
</reference>
<evidence type="ECO:0000256" key="1">
    <source>
        <dbReference type="ARBA" id="ARBA00022596"/>
    </source>
</evidence>
<dbReference type="HAMAP" id="MF_00213">
    <property type="entry name" value="HypA_HybF"/>
    <property type="match status" value="1"/>
</dbReference>
<organism evidence="6 7">
    <name type="scientific">Photobacterium toruni</name>
    <dbReference type="NCBI Taxonomy" id="1935446"/>
    <lineage>
        <taxon>Bacteria</taxon>
        <taxon>Pseudomonadati</taxon>
        <taxon>Pseudomonadota</taxon>
        <taxon>Gammaproteobacteria</taxon>
        <taxon>Vibrionales</taxon>
        <taxon>Vibrionaceae</taxon>
        <taxon>Photobacterium</taxon>
    </lineage>
</organism>
<sequence>MHEYSIVGALIEQCEQHARDNNADKVTRVAIKVGILSGVEPALLETAFQTFKLEGICHDAEFEMNIQPLVLSCLECGQETIHTERSIICQHCGSNRTHVLDGEDLMLMQLEVEQSKDA</sequence>
<name>A0A1T4SYQ2_9GAMM</name>
<dbReference type="RefSeq" id="WP_080174676.1">
    <property type="nucleotide sequence ID" value="NZ_AP024854.1"/>
</dbReference>
<dbReference type="PANTHER" id="PTHR34535:SF3">
    <property type="entry name" value="HYDROGENASE MATURATION FACTOR HYPA"/>
    <property type="match status" value="1"/>
</dbReference>
<reference evidence="6 7" key="1">
    <citation type="submission" date="2017-02" db="EMBL/GenBank/DDBJ databases">
        <authorList>
            <person name="Peterson S.W."/>
        </authorList>
    </citation>
    <scope>NUCLEOTIDE SEQUENCE [LARGE SCALE GENOMIC DNA]</scope>
    <source>
        <strain evidence="6 7">CECT 9189</strain>
    </source>
</reference>
<keyword evidence="3 4" id="KW-0862">Zinc</keyword>
<keyword evidence="1 4" id="KW-0533">Nickel</keyword>
<evidence type="ECO:0000313" key="7">
    <source>
        <dbReference type="Proteomes" id="UP000191116"/>
    </source>
</evidence>
<dbReference type="NCBIfam" id="TIGR00100">
    <property type="entry name" value="hypA"/>
    <property type="match status" value="1"/>
</dbReference>
<feature type="binding site" evidence="4">
    <location>
        <position position="76"/>
    </location>
    <ligand>
        <name>Zn(2+)</name>
        <dbReference type="ChEBI" id="CHEBI:29105"/>
    </ligand>
</feature>
<keyword evidence="8" id="KW-1185">Reference proteome</keyword>
<dbReference type="GO" id="GO:0016151">
    <property type="term" value="F:nickel cation binding"/>
    <property type="evidence" value="ECO:0007669"/>
    <property type="project" value="UniProtKB-UniRule"/>
</dbReference>
<accession>A0A1T4SYQ2</accession>
<protein>
    <recommendedName>
        <fullName evidence="4">Hydrogenase maturation factor HypA</fullName>
    </recommendedName>
</protein>
<comment type="function">
    <text evidence="4">Involved in the maturation of [NiFe] hydrogenases. Required for nickel insertion into the metal center of the hydrogenase.</text>
</comment>
<feature type="binding site" evidence="4">
    <location>
        <position position="89"/>
    </location>
    <ligand>
        <name>Zn(2+)</name>
        <dbReference type="ChEBI" id="CHEBI:29105"/>
    </ligand>
</feature>
<dbReference type="Pfam" id="PF01155">
    <property type="entry name" value="HypA"/>
    <property type="match status" value="1"/>
</dbReference>
<evidence type="ECO:0000313" key="6">
    <source>
        <dbReference type="EMBL" id="SKA33335.1"/>
    </source>
</evidence>
<dbReference type="PIRSF" id="PIRSF004761">
    <property type="entry name" value="Hydrgn_mat_HypA"/>
    <property type="match status" value="1"/>
</dbReference>
<evidence type="ECO:0000313" key="5">
    <source>
        <dbReference type="EMBL" id="MEC6831474.1"/>
    </source>
</evidence>
<dbReference type="OrthoDB" id="288014at2"/>
<dbReference type="InterPro" id="IPR000688">
    <property type="entry name" value="HypA/HybF"/>
</dbReference>